<evidence type="ECO:0000313" key="2">
    <source>
        <dbReference type="Proteomes" id="UP001497535"/>
    </source>
</evidence>
<proteinExistence type="predicted"/>
<keyword evidence="2" id="KW-1185">Reference proteome</keyword>
<reference evidence="1" key="1">
    <citation type="submission" date="2023-11" db="EMBL/GenBank/DDBJ databases">
        <authorList>
            <person name="Poullet M."/>
        </authorList>
    </citation>
    <scope>NUCLEOTIDE SEQUENCE</scope>
    <source>
        <strain evidence="1">E1834</strain>
    </source>
</reference>
<dbReference type="EMBL" id="CAVMJV010000076">
    <property type="protein sequence ID" value="CAK5089322.1"/>
    <property type="molecule type" value="Genomic_DNA"/>
</dbReference>
<comment type="caution">
    <text evidence="1">The sequence shown here is derived from an EMBL/GenBank/DDBJ whole genome shotgun (WGS) entry which is preliminary data.</text>
</comment>
<organism evidence="1 2">
    <name type="scientific">Meloidogyne enterolobii</name>
    <name type="common">Root-knot nematode worm</name>
    <name type="synonym">Meloidogyne mayaguensis</name>
    <dbReference type="NCBI Taxonomy" id="390850"/>
    <lineage>
        <taxon>Eukaryota</taxon>
        <taxon>Metazoa</taxon>
        <taxon>Ecdysozoa</taxon>
        <taxon>Nematoda</taxon>
        <taxon>Chromadorea</taxon>
        <taxon>Rhabditida</taxon>
        <taxon>Tylenchina</taxon>
        <taxon>Tylenchomorpha</taxon>
        <taxon>Tylenchoidea</taxon>
        <taxon>Meloidogynidae</taxon>
        <taxon>Meloidogyninae</taxon>
        <taxon>Meloidogyne</taxon>
    </lineage>
</organism>
<evidence type="ECO:0000313" key="1">
    <source>
        <dbReference type="EMBL" id="CAK5089322.1"/>
    </source>
</evidence>
<accession>A0ACB1ACT2</accession>
<protein>
    <submittedName>
        <fullName evidence="1">Uncharacterized protein</fullName>
    </submittedName>
</protein>
<sequence>MYFQKLFLPFNYLISLTCGMVCPTSDLCVGSCNLYATEEGPINIGGLQQFATEIFMKMNIRQIVSPEIIKNRNEAHKQQIAFLGSGPASISCASFLARLGYTNLTIYEKEEYLGGLSSSEIPQYRLPYNVVDFEIQLAKDLGIKVWQFVFIDPSLLLKIVTGRQLHRNDLTLEKLKASGCKAVFIGIGLPEPKRAPIFQGLEPKNGFYTSKEFLPLVSIASKKG</sequence>
<dbReference type="Proteomes" id="UP001497535">
    <property type="component" value="Unassembled WGS sequence"/>
</dbReference>
<gene>
    <name evidence="1" type="ORF">MENTE1834_LOCUS37033</name>
</gene>
<name>A0ACB1ACT2_MELEN</name>